<name>E0SRZ1_IGNAA</name>
<dbReference type="KEGG" id="iag:Igag_0503"/>
<evidence type="ECO:0000259" key="1">
    <source>
        <dbReference type="Pfam" id="PF14947"/>
    </source>
</evidence>
<organism evidence="2 3">
    <name type="scientific">Ignisphaera aggregans (strain DSM 17230 / JCM 13409 / AQ1.S1)</name>
    <dbReference type="NCBI Taxonomy" id="583356"/>
    <lineage>
        <taxon>Archaea</taxon>
        <taxon>Thermoproteota</taxon>
        <taxon>Thermoprotei</taxon>
        <taxon>Desulfurococcales</taxon>
        <taxon>Desulfurococcaceae</taxon>
        <taxon>Ignisphaera</taxon>
    </lineage>
</organism>
<dbReference type="SUPFAM" id="SSF46785">
    <property type="entry name" value="Winged helix' DNA-binding domain"/>
    <property type="match status" value="1"/>
</dbReference>
<dbReference type="AlphaFoldDB" id="E0SRZ1"/>
<keyword evidence="3" id="KW-1185">Reference proteome</keyword>
<dbReference type="Gene3D" id="1.10.10.10">
    <property type="entry name" value="Winged helix-like DNA-binding domain superfamily/Winged helix DNA-binding domain"/>
    <property type="match status" value="1"/>
</dbReference>
<reference evidence="2 3" key="1">
    <citation type="journal article" date="2010" name="Stand. Genomic Sci.">
        <title>Complete genome sequence of Ignisphaera aggregans type strain (AQ1.S1).</title>
        <authorList>
            <person name="Goker M."/>
            <person name="Held B."/>
            <person name="Lapidus A."/>
            <person name="Nolan M."/>
            <person name="Spring S."/>
            <person name="Yasawong M."/>
            <person name="Lucas S."/>
            <person name="Glavina Del Rio T."/>
            <person name="Tice H."/>
            <person name="Cheng J.F."/>
            <person name="Goodwin L."/>
            <person name="Tapia R."/>
            <person name="Pitluck S."/>
            <person name="Liolios K."/>
            <person name="Ivanova N."/>
            <person name="Mavromatis K."/>
            <person name="Mikhailova N."/>
            <person name="Pati A."/>
            <person name="Chen A."/>
            <person name="Palaniappan K."/>
            <person name="Brambilla E."/>
            <person name="Land M."/>
            <person name="Hauser L."/>
            <person name="Chang Y.J."/>
            <person name="Jeffries C.D."/>
            <person name="Brettin T."/>
            <person name="Detter J.C."/>
            <person name="Han C."/>
            <person name="Rohde M."/>
            <person name="Sikorski J."/>
            <person name="Woyke T."/>
            <person name="Bristow J."/>
            <person name="Eisen J.A."/>
            <person name="Markowitz V."/>
            <person name="Hugenholtz P."/>
            <person name="Kyrpides N.C."/>
            <person name="Klenk H.P."/>
        </authorList>
    </citation>
    <scope>NUCLEOTIDE SEQUENCE [LARGE SCALE GENOMIC DNA]</scope>
    <source>
        <strain evidence="3">DSM 17230 / JCM 13409 / AQ1.S1</strain>
    </source>
</reference>
<accession>E0SRZ1</accession>
<evidence type="ECO:0000313" key="3">
    <source>
        <dbReference type="Proteomes" id="UP000001304"/>
    </source>
</evidence>
<proteinExistence type="predicted"/>
<dbReference type="BioCyc" id="IAGG583356:GHAH-507-MONOMER"/>
<gene>
    <name evidence="2" type="ordered locus">Igag_0503</name>
</gene>
<dbReference type="InterPro" id="IPR036390">
    <property type="entry name" value="WH_DNA-bd_sf"/>
</dbReference>
<dbReference type="InterPro" id="IPR038723">
    <property type="entry name" value="ArnR1-like_HTH"/>
</dbReference>
<dbReference type="HOGENOM" id="CLU_1297475_0_0_2"/>
<protein>
    <recommendedName>
        <fullName evidence="1">ArnR1-like winged helix-turn-helix domain-containing protein</fullName>
    </recommendedName>
</protein>
<evidence type="ECO:0000313" key="2">
    <source>
        <dbReference type="EMBL" id="ADM27341.1"/>
    </source>
</evidence>
<dbReference type="InterPro" id="IPR036388">
    <property type="entry name" value="WH-like_DNA-bd_sf"/>
</dbReference>
<feature type="domain" description="ArnR1-like winged helix-turn-helix" evidence="1">
    <location>
        <begin position="17"/>
        <end position="92"/>
    </location>
</feature>
<dbReference type="EMBL" id="CP002098">
    <property type="protein sequence ID" value="ADM27341.1"/>
    <property type="molecule type" value="Genomic_DNA"/>
</dbReference>
<dbReference type="Proteomes" id="UP000001304">
    <property type="component" value="Chromosome"/>
</dbReference>
<dbReference type="Pfam" id="PF14947">
    <property type="entry name" value="HTH_45"/>
    <property type="match status" value="1"/>
</dbReference>
<sequence>MVQYRSVDAANSSLHVRRGSVEIIHVILKYLSESLCALKTHILYVSNLNSKTLEKYLNILLKNNIVKVDDHKCYMLTEKGYELLLNLENIVEILDNENDIDSMLIRVKARIDKALLNYGSSSIEIVIADDRDAENALKKVIKSYLLYATGRKNVYVLIPFKAYRILIDFIKYIEFLSNNVIPYEYYDVHELAERLKEKLIEIKNMKNGTWDI</sequence>